<organism evidence="9 10">
    <name type="scientific">Heligmosomoides polygyrus</name>
    <name type="common">Parasitic roundworm</name>
    <dbReference type="NCBI Taxonomy" id="6339"/>
    <lineage>
        <taxon>Eukaryota</taxon>
        <taxon>Metazoa</taxon>
        <taxon>Ecdysozoa</taxon>
        <taxon>Nematoda</taxon>
        <taxon>Chromadorea</taxon>
        <taxon>Rhabditida</taxon>
        <taxon>Rhabditina</taxon>
        <taxon>Rhabditomorpha</taxon>
        <taxon>Strongyloidea</taxon>
        <taxon>Heligmosomidae</taxon>
        <taxon>Heligmosomoides</taxon>
    </lineage>
</organism>
<sequence length="66" mass="7667">MCVVLLCILAFFCPPVAVLFDQGCTAQFWINMLLTLLIWVPGVIHAWWVLLCREGEHRYHEYSRGS</sequence>
<accession>A0A183GFZ8</accession>
<name>A0A183GFZ8_HELPZ</name>
<keyword evidence="7" id="KW-0732">Signal</keyword>
<dbReference type="PANTHER" id="PTHR21659">
    <property type="entry name" value="HYDROPHOBIC PROTEIN RCI2 LOW TEMPERATURE AND SALT RESPONSIVE PROTEIN LTI6 -RELATED"/>
    <property type="match status" value="1"/>
</dbReference>
<feature type="chain" id="PRO_5044552070" evidence="7">
    <location>
        <begin position="19"/>
        <end position="66"/>
    </location>
</feature>
<evidence type="ECO:0000256" key="5">
    <source>
        <dbReference type="ARBA" id="ARBA00023136"/>
    </source>
</evidence>
<dbReference type="Pfam" id="PF01679">
    <property type="entry name" value="Pmp3"/>
    <property type="match status" value="1"/>
</dbReference>
<evidence type="ECO:0000256" key="1">
    <source>
        <dbReference type="ARBA" id="ARBA00004370"/>
    </source>
</evidence>
<dbReference type="PANTHER" id="PTHR21659:SF42">
    <property type="entry name" value="UPF0057 MEMBRANE PROTEIN ZK632.10-RELATED"/>
    <property type="match status" value="1"/>
</dbReference>
<evidence type="ECO:0000313" key="9">
    <source>
        <dbReference type="Proteomes" id="UP000050761"/>
    </source>
</evidence>
<dbReference type="AlphaFoldDB" id="A0A183GFZ8"/>
<keyword evidence="5 6" id="KW-0472">Membrane</keyword>
<evidence type="ECO:0000256" key="6">
    <source>
        <dbReference type="SAM" id="Phobius"/>
    </source>
</evidence>
<keyword evidence="3 6" id="KW-0812">Transmembrane</keyword>
<evidence type="ECO:0000256" key="2">
    <source>
        <dbReference type="ARBA" id="ARBA00009530"/>
    </source>
</evidence>
<dbReference type="Proteomes" id="UP000050761">
    <property type="component" value="Unassembled WGS sequence"/>
</dbReference>
<evidence type="ECO:0000313" key="8">
    <source>
        <dbReference type="EMBL" id="VDP24850.1"/>
    </source>
</evidence>
<keyword evidence="9" id="KW-1185">Reference proteome</keyword>
<dbReference type="WBParaSite" id="HPBE_0002136801-mRNA-1">
    <property type="protein sequence ID" value="HPBE_0002136801-mRNA-1"/>
    <property type="gene ID" value="HPBE_0002136801"/>
</dbReference>
<keyword evidence="4 6" id="KW-1133">Transmembrane helix</keyword>
<evidence type="ECO:0000256" key="4">
    <source>
        <dbReference type="ARBA" id="ARBA00022989"/>
    </source>
</evidence>
<evidence type="ECO:0000256" key="3">
    <source>
        <dbReference type="ARBA" id="ARBA00022692"/>
    </source>
</evidence>
<reference evidence="10" key="2">
    <citation type="submission" date="2019-09" db="UniProtKB">
        <authorList>
            <consortium name="WormBaseParasite"/>
        </authorList>
    </citation>
    <scope>IDENTIFICATION</scope>
</reference>
<protein>
    <submittedName>
        <fullName evidence="10">YqaE/Pmp3 family membrane protein</fullName>
    </submittedName>
</protein>
<dbReference type="EMBL" id="UZAH01032936">
    <property type="protein sequence ID" value="VDP24850.1"/>
    <property type="molecule type" value="Genomic_DNA"/>
</dbReference>
<feature type="transmembrane region" description="Helical" evidence="6">
    <location>
        <begin position="29"/>
        <end position="50"/>
    </location>
</feature>
<comment type="subcellular location">
    <subcellularLocation>
        <location evidence="1">Membrane</location>
    </subcellularLocation>
</comment>
<reference evidence="8 9" key="1">
    <citation type="submission" date="2018-11" db="EMBL/GenBank/DDBJ databases">
        <authorList>
            <consortium name="Pathogen Informatics"/>
        </authorList>
    </citation>
    <scope>NUCLEOTIDE SEQUENCE [LARGE SCALE GENOMIC DNA]</scope>
</reference>
<dbReference type="OrthoDB" id="5912871at2759"/>
<evidence type="ECO:0000256" key="7">
    <source>
        <dbReference type="SAM" id="SignalP"/>
    </source>
</evidence>
<accession>A0A3P8C2H2</accession>
<proteinExistence type="inferred from homology"/>
<comment type="similarity">
    <text evidence="2">Belongs to the UPF0057 (PMP3) family.</text>
</comment>
<dbReference type="GO" id="GO:0016020">
    <property type="term" value="C:membrane"/>
    <property type="evidence" value="ECO:0007669"/>
    <property type="project" value="UniProtKB-SubCell"/>
</dbReference>
<evidence type="ECO:0000313" key="10">
    <source>
        <dbReference type="WBParaSite" id="HPBE_0002136801-mRNA-1"/>
    </source>
</evidence>
<dbReference type="InterPro" id="IPR000612">
    <property type="entry name" value="PMP3"/>
</dbReference>
<feature type="signal peptide" evidence="7">
    <location>
        <begin position="1"/>
        <end position="18"/>
    </location>
</feature>
<gene>
    <name evidence="8" type="ORF">HPBE_LOCUS21367</name>
</gene>